<dbReference type="GO" id="GO:0006508">
    <property type="term" value="P:proteolysis"/>
    <property type="evidence" value="ECO:0007669"/>
    <property type="project" value="UniProtKB-UniRule"/>
</dbReference>
<reference evidence="11 12" key="1">
    <citation type="submission" date="2006-02" db="EMBL/GenBank/DDBJ databases">
        <authorList>
            <person name="Moran M.A."/>
            <person name="Kjelleberg S."/>
            <person name="Egan S."/>
            <person name="Saunders N."/>
            <person name="Thomas T."/>
            <person name="Ferriera S."/>
            <person name="Johnson J."/>
            <person name="Kravitz S."/>
            <person name="Halpern A."/>
            <person name="Remington K."/>
            <person name="Beeson K."/>
            <person name="Tran B."/>
            <person name="Rogers Y.-H."/>
            <person name="Friedman R."/>
            <person name="Venter J.C."/>
        </authorList>
    </citation>
    <scope>NUCLEOTIDE SEQUENCE [LARGE SCALE GENOMIC DNA]</scope>
    <source>
        <strain evidence="11 12">D2</strain>
    </source>
</reference>
<evidence type="ECO:0000256" key="2">
    <source>
        <dbReference type="ARBA" id="ARBA00022670"/>
    </source>
</evidence>
<evidence type="ECO:0000256" key="7">
    <source>
        <dbReference type="ARBA" id="ARBA00061580"/>
    </source>
</evidence>
<dbReference type="HOGENOM" id="CLU_032916_1_0_6"/>
<feature type="binding site" evidence="9">
    <location>
        <position position="261"/>
    </location>
    <ligand>
        <name>Zn(2+)</name>
        <dbReference type="ChEBI" id="CHEBI:29105"/>
        <note>catalytic</note>
    </ligand>
</feature>
<sequence>MSHYQKLTQHFKKISHFQHLASICGWDQATMMPSGGNDARAEAMAELALHVHQLSTAPQLGEWLNNAANETLEEIQHANLREMTLCWQQATVIPEDLVQAKSLAGSKCEHAWRNQRNQNDWQGFSKNFAAVVSLSQQEAQIRAQANQTTPYDAMLNLYEPGVTTAQLDVVFNKVKAWLPELTQTIIAKQASESFIAPQGHFATEQQRALGLKVMSLLGFDFEQGRLDVSSHPFCGGVPSDVRITTRYDETDFVQSLMGIVHETGHARYEQGLPKQLAGQPAGLARSMGIHESQSLFFEMQLGRSAEFIKLLAPLAAAHFPAIDAKVFAVDNLQKIYTRVQPGLIRVDADEVTYPAHVMLRYEIERDLINQTITYQDIPELWQQKMQAYLGLDTSGDYKNGCMQDIHWTDGSFGYFPSYSLGAMYGAQFMAKMNQEFDVASAVASQNLTPIFNWLNQHIWQKGSTLSTNDLVINATGEPLNSDYFKQHLITRYL</sequence>
<dbReference type="CDD" id="cd06460">
    <property type="entry name" value="M32_Taq"/>
    <property type="match status" value="1"/>
</dbReference>
<dbReference type="Proteomes" id="UP000006201">
    <property type="component" value="Unassembled WGS sequence"/>
</dbReference>
<evidence type="ECO:0000256" key="9">
    <source>
        <dbReference type="PIRSR" id="PIRSR006615-1"/>
    </source>
</evidence>
<keyword evidence="12" id="KW-1185">Reference proteome</keyword>
<protein>
    <recommendedName>
        <fullName evidence="8">Metal-dependent carboxypeptidase</fullName>
        <ecNumber evidence="8">3.4.17.19</ecNumber>
    </recommendedName>
</protein>
<dbReference type="SUPFAM" id="SSF55486">
    <property type="entry name" value="Metalloproteases ('zincins'), catalytic domain"/>
    <property type="match status" value="1"/>
</dbReference>
<evidence type="ECO:0000256" key="5">
    <source>
        <dbReference type="ARBA" id="ARBA00023049"/>
    </source>
</evidence>
<dbReference type="EC" id="3.4.17.19" evidence="8"/>
<dbReference type="RefSeq" id="WP_009838633.1">
    <property type="nucleotide sequence ID" value="NZ_AAOH01000006.1"/>
</dbReference>
<dbReference type="FunFam" id="1.10.1370.30:FF:000003">
    <property type="entry name" value="Thermostable carboxypeptidase 1"/>
    <property type="match status" value="1"/>
</dbReference>
<dbReference type="OrthoDB" id="9772308at2"/>
<dbReference type="Pfam" id="PF02074">
    <property type="entry name" value="Peptidase_M32"/>
    <property type="match status" value="1"/>
</dbReference>
<evidence type="ECO:0000313" key="11">
    <source>
        <dbReference type="EMBL" id="EAR27371.1"/>
    </source>
</evidence>
<accession>A4CCS8</accession>
<gene>
    <name evidence="11" type="ORF">PTD2_15067</name>
</gene>
<dbReference type="PRINTS" id="PR00998">
    <property type="entry name" value="CRBOXYPTASET"/>
</dbReference>
<evidence type="ECO:0000256" key="6">
    <source>
        <dbReference type="ARBA" id="ARBA00052755"/>
    </source>
</evidence>
<comment type="caution">
    <text evidence="11">The sequence shown here is derived from an EMBL/GenBank/DDBJ whole genome shotgun (WGS) entry which is preliminary data.</text>
</comment>
<dbReference type="eggNOG" id="COG2317">
    <property type="taxonomic scope" value="Bacteria"/>
</dbReference>
<dbReference type="InterPro" id="IPR001333">
    <property type="entry name" value="Peptidase_M32_Taq"/>
</dbReference>
<comment type="cofactor">
    <cofactor evidence="9">
        <name>Zn(2+)</name>
        <dbReference type="ChEBI" id="CHEBI:29105"/>
    </cofactor>
    <text evidence="9">Binds 1 zinc ion per subunit.</text>
</comment>
<keyword evidence="9" id="KW-0862">Zinc</keyword>
<dbReference type="PANTHER" id="PTHR34217">
    <property type="entry name" value="METAL-DEPENDENT CARBOXYPEPTIDASE"/>
    <property type="match status" value="1"/>
</dbReference>
<evidence type="ECO:0000256" key="4">
    <source>
        <dbReference type="ARBA" id="ARBA00022801"/>
    </source>
</evidence>
<keyword evidence="2 8" id="KW-0645">Protease</keyword>
<dbReference type="GO" id="GO:0004181">
    <property type="term" value="F:metallocarboxypeptidase activity"/>
    <property type="evidence" value="ECO:0007669"/>
    <property type="project" value="UniProtKB-UniRule"/>
</dbReference>
<keyword evidence="5 8" id="KW-0482">Metalloprotease</keyword>
<keyword evidence="4 8" id="KW-0378">Hydrolase</keyword>
<name>A4CCS8_9GAMM</name>
<comment type="function">
    <text evidence="8">Broad specificity carboxypetidase that releases amino acids sequentially from the C-terminus, including neutral, aromatic, polar and basic residues.</text>
</comment>
<feature type="active site" description="Proton donor/acceptor" evidence="10">
    <location>
        <position position="262"/>
    </location>
</feature>
<keyword evidence="3 8" id="KW-0479">Metal-binding</keyword>
<dbReference type="PROSITE" id="PS52034">
    <property type="entry name" value="PEPTIDASE_M32"/>
    <property type="match status" value="1"/>
</dbReference>
<evidence type="ECO:0000256" key="3">
    <source>
        <dbReference type="ARBA" id="ARBA00022723"/>
    </source>
</evidence>
<feature type="binding site" evidence="9">
    <location>
        <position position="265"/>
    </location>
    <ligand>
        <name>Zn(2+)</name>
        <dbReference type="ChEBI" id="CHEBI:29105"/>
        <note>catalytic</note>
    </ligand>
</feature>
<feature type="binding site" evidence="9">
    <location>
        <position position="291"/>
    </location>
    <ligand>
        <name>Zn(2+)</name>
        <dbReference type="ChEBI" id="CHEBI:29105"/>
        <note>catalytic</note>
    </ligand>
</feature>
<evidence type="ECO:0000256" key="10">
    <source>
        <dbReference type="PIRSR" id="PIRSR006615-2"/>
    </source>
</evidence>
<evidence type="ECO:0000256" key="8">
    <source>
        <dbReference type="PIRNR" id="PIRNR006615"/>
    </source>
</evidence>
<dbReference type="AlphaFoldDB" id="A4CCS8"/>
<evidence type="ECO:0000313" key="12">
    <source>
        <dbReference type="Proteomes" id="UP000006201"/>
    </source>
</evidence>
<comment type="similarity">
    <text evidence="7 8">Belongs to the peptidase M32 family.</text>
</comment>
<evidence type="ECO:0000256" key="1">
    <source>
        <dbReference type="ARBA" id="ARBA00022645"/>
    </source>
</evidence>
<dbReference type="EMBL" id="AAOH01000006">
    <property type="protein sequence ID" value="EAR27371.1"/>
    <property type="molecule type" value="Genomic_DNA"/>
</dbReference>
<dbReference type="PANTHER" id="PTHR34217:SF1">
    <property type="entry name" value="CARBOXYPEPTIDASE 1"/>
    <property type="match status" value="1"/>
</dbReference>
<proteinExistence type="inferred from homology"/>
<dbReference type="STRING" id="87626.PTD2_15067"/>
<dbReference type="Gene3D" id="1.10.1370.30">
    <property type="match status" value="1"/>
</dbReference>
<keyword evidence="1 8" id="KW-0121">Carboxypeptidase</keyword>
<organism evidence="11 12">
    <name type="scientific">Pseudoalteromonas tunicata D2</name>
    <dbReference type="NCBI Taxonomy" id="87626"/>
    <lineage>
        <taxon>Bacteria</taxon>
        <taxon>Pseudomonadati</taxon>
        <taxon>Pseudomonadota</taxon>
        <taxon>Gammaproteobacteria</taxon>
        <taxon>Alteromonadales</taxon>
        <taxon>Pseudoalteromonadaceae</taxon>
        <taxon>Pseudoalteromonas</taxon>
    </lineage>
</organism>
<dbReference type="PIRSF" id="PIRSF006615">
    <property type="entry name" value="Zn_crbxpep_Taq"/>
    <property type="match status" value="1"/>
</dbReference>
<comment type="catalytic activity">
    <reaction evidence="6 8">
        <text>Release of a C-terminal amino acid with broad specificity, except for -Pro.</text>
        <dbReference type="EC" id="3.4.17.19"/>
    </reaction>
</comment>
<dbReference type="GO" id="GO:0008270">
    <property type="term" value="F:zinc ion binding"/>
    <property type="evidence" value="ECO:0007669"/>
    <property type="project" value="UniProtKB-ARBA"/>
</dbReference>